<evidence type="ECO:0000313" key="1">
    <source>
        <dbReference type="EMBL" id="KAB2099195.1"/>
    </source>
</evidence>
<comment type="caution">
    <text evidence="1">The sequence shown here is derived from an EMBL/GenBank/DDBJ whole genome shotgun (WGS) entry which is preliminary data.</text>
</comment>
<accession>A0ACB6F455</accession>
<evidence type="ECO:0000313" key="2">
    <source>
        <dbReference type="Proteomes" id="UP000293547"/>
    </source>
</evidence>
<name>A0ACB6F455_9PLEO</name>
<protein>
    <submittedName>
        <fullName evidence="1">Uncharacterized protein</fullName>
    </submittedName>
</protein>
<reference evidence="1 2" key="1">
    <citation type="journal article" date="2019" name="bioRxiv">
        <title>Genomics, evolutionary history and diagnostics of the Alternaria alternata species group including apple and Asian pear pathotypes.</title>
        <authorList>
            <person name="Armitage A.D."/>
            <person name="Cockerton H.M."/>
            <person name="Sreenivasaprasad S."/>
            <person name="Woodhall J.W."/>
            <person name="Lane C.R."/>
            <person name="Harrison R.J."/>
            <person name="Clarkson J.P."/>
        </authorList>
    </citation>
    <scope>NUCLEOTIDE SEQUENCE [LARGE SCALE GENOMIC DNA]</scope>
    <source>
        <strain evidence="1 2">FERA 650</strain>
    </source>
</reference>
<sequence>MKLTLATLSAVLASTTTASPLVLEPRQQCSTSWSYPYTGRAPPGNYKAFNLAGCTAQLSFNKDQYVGVQWAFEATYADGSRAELKPFRDFNSFGVSDTFYPYLGNNFLTRYPGNSAFTAVHEFSSVCKNGQAPVSWRVYTTSGTANGCYTTGQIRAVGGVSRPAKVTGVSLRRGNDAGDFEVTWSPVSRAVGYSVIVQYPTGTDEVGNPYTNVRGARVQGSSTSVATTTRRQDVQRKAIVHAVDSQGVWSFTSDVQAVAASW</sequence>
<organism evidence="1 2">
    <name type="scientific">Alternaria gaisen</name>
    <dbReference type="NCBI Taxonomy" id="167740"/>
    <lineage>
        <taxon>Eukaryota</taxon>
        <taxon>Fungi</taxon>
        <taxon>Dikarya</taxon>
        <taxon>Ascomycota</taxon>
        <taxon>Pezizomycotina</taxon>
        <taxon>Dothideomycetes</taxon>
        <taxon>Pleosporomycetidae</taxon>
        <taxon>Pleosporales</taxon>
        <taxon>Pleosporineae</taxon>
        <taxon>Pleosporaceae</taxon>
        <taxon>Alternaria</taxon>
        <taxon>Alternaria sect. Alternaria</taxon>
    </lineage>
</organism>
<dbReference type="EMBL" id="PDWZ02000018">
    <property type="protein sequence ID" value="KAB2099195.1"/>
    <property type="molecule type" value="Genomic_DNA"/>
</dbReference>
<dbReference type="Proteomes" id="UP000293547">
    <property type="component" value="Unassembled WGS sequence"/>
</dbReference>
<gene>
    <name evidence="1" type="ORF">AG0111_0g12445</name>
</gene>
<proteinExistence type="predicted"/>
<keyword evidence="2" id="KW-1185">Reference proteome</keyword>